<dbReference type="Proteomes" id="UP000799779">
    <property type="component" value="Unassembled WGS sequence"/>
</dbReference>
<evidence type="ECO:0000313" key="3">
    <source>
        <dbReference type="Proteomes" id="UP000799779"/>
    </source>
</evidence>
<dbReference type="OrthoDB" id="3945550at2759"/>
<evidence type="ECO:0000313" key="2">
    <source>
        <dbReference type="EMBL" id="KAF2007967.1"/>
    </source>
</evidence>
<dbReference type="AlphaFoldDB" id="A0A6A5X516"/>
<keyword evidence="3" id="KW-1185">Reference proteome</keyword>
<proteinExistence type="predicted"/>
<feature type="signal peptide" evidence="1">
    <location>
        <begin position="1"/>
        <end position="25"/>
    </location>
</feature>
<organism evidence="2 3">
    <name type="scientific">Amniculicola lignicola CBS 123094</name>
    <dbReference type="NCBI Taxonomy" id="1392246"/>
    <lineage>
        <taxon>Eukaryota</taxon>
        <taxon>Fungi</taxon>
        <taxon>Dikarya</taxon>
        <taxon>Ascomycota</taxon>
        <taxon>Pezizomycotina</taxon>
        <taxon>Dothideomycetes</taxon>
        <taxon>Pleosporomycetidae</taxon>
        <taxon>Pleosporales</taxon>
        <taxon>Amniculicolaceae</taxon>
        <taxon>Amniculicola</taxon>
    </lineage>
</organism>
<keyword evidence="1" id="KW-0732">Signal</keyword>
<name>A0A6A5X516_9PLEO</name>
<protein>
    <submittedName>
        <fullName evidence="2">Uncharacterized protein</fullName>
    </submittedName>
</protein>
<dbReference type="EMBL" id="ML977556">
    <property type="protein sequence ID" value="KAF2007967.1"/>
    <property type="molecule type" value="Genomic_DNA"/>
</dbReference>
<gene>
    <name evidence="2" type="ORF">P154DRAFT_558309</name>
</gene>
<feature type="chain" id="PRO_5025409952" evidence="1">
    <location>
        <begin position="26"/>
        <end position="598"/>
    </location>
</feature>
<sequence>MTRAYAKRMFICFWILFVYVVNVCPFQVLQVPLGGVGDAAPGSTKHDGDFLLHEYDDERDYEPPNSNPGLYRCELPITALDAPLVAPPFVHGVTQCPDWLTRINGSIQYRYGENESHADNLALLECLQSSGAADARRNITEIFIVFPLFGTPPAYSKSLVNVAKRLPNFQEFRFPYAFRWRTWLLGKIPNRIRDAFKNKYFGDCYYYNERNIDQFINCDVKDIDPSKSRHQPSRQRNSRAEDHLYFSPPGYSAALKVLTECPTIESIYSGFWGDYKAPVFNFTDSKSMVARPKSVSMGSFNWSAPGYNAMNQAQTWAAKMDWSRVRNLKLGRFPDSFAEAFVGKLPQLADLTINVPPRWYLDEFSNMVEFDCSNVEWFNGRRSLQFDQQIWSDFTNSLPPLKALELVNLDDNANVFRRVLEKSRLSLVKLRIQNAETSYCMNNEISQWKGASAKDLRYIQEMTPNIRILAIDIEHDGRIPFESLKIISRWKHLEKLVLQLSPVNSWSYVEDEDTKVFMFNRTSIYSIFNTYFPTVNQLAIQVGERSYQYTEKYYERYGTSGATYSCSRENNEVKRRCVATGPMATSRGPGKWQSEGWI</sequence>
<evidence type="ECO:0000256" key="1">
    <source>
        <dbReference type="SAM" id="SignalP"/>
    </source>
</evidence>
<reference evidence="2" key="1">
    <citation type="journal article" date="2020" name="Stud. Mycol.">
        <title>101 Dothideomycetes genomes: a test case for predicting lifestyles and emergence of pathogens.</title>
        <authorList>
            <person name="Haridas S."/>
            <person name="Albert R."/>
            <person name="Binder M."/>
            <person name="Bloem J."/>
            <person name="Labutti K."/>
            <person name="Salamov A."/>
            <person name="Andreopoulos B."/>
            <person name="Baker S."/>
            <person name="Barry K."/>
            <person name="Bills G."/>
            <person name="Bluhm B."/>
            <person name="Cannon C."/>
            <person name="Castanera R."/>
            <person name="Culley D."/>
            <person name="Daum C."/>
            <person name="Ezra D."/>
            <person name="Gonzalez J."/>
            <person name="Henrissat B."/>
            <person name="Kuo A."/>
            <person name="Liang C."/>
            <person name="Lipzen A."/>
            <person name="Lutzoni F."/>
            <person name="Magnuson J."/>
            <person name="Mondo S."/>
            <person name="Nolan M."/>
            <person name="Ohm R."/>
            <person name="Pangilinan J."/>
            <person name="Park H.-J."/>
            <person name="Ramirez L."/>
            <person name="Alfaro M."/>
            <person name="Sun H."/>
            <person name="Tritt A."/>
            <person name="Yoshinaga Y."/>
            <person name="Zwiers L.-H."/>
            <person name="Turgeon B."/>
            <person name="Goodwin S."/>
            <person name="Spatafora J."/>
            <person name="Crous P."/>
            <person name="Grigoriev I."/>
        </authorList>
    </citation>
    <scope>NUCLEOTIDE SEQUENCE</scope>
    <source>
        <strain evidence="2">CBS 123094</strain>
    </source>
</reference>
<accession>A0A6A5X516</accession>